<dbReference type="Pfam" id="PF14356">
    <property type="entry name" value="DUF4403"/>
    <property type="match status" value="1"/>
</dbReference>
<evidence type="ECO:0000313" key="1">
    <source>
        <dbReference type="EMBL" id="SHJ01402.1"/>
    </source>
</evidence>
<dbReference type="EMBL" id="FQZH01000001">
    <property type="protein sequence ID" value="SHJ01402.1"/>
    <property type="molecule type" value="Genomic_DNA"/>
</dbReference>
<sequence>MKYIIIAITLLSLFVILASCSSGKKIEALKPAPSNTTSTAYKTKTSFLALPVEITIKDIEKQLNKNLKGLIYNDSILSDDKTQMKIWKSNDIELSDKNGVIVSKIPLKIWTKVKYGTDFLNLNDTKEIFLDGVITLESKPHLTNWKLSTQSQITDFKWNESPAILIAGKMVPITYIINPTLGYFKKTIAKEIDKAIDASCDFKPYVLDALEGISKPVLTDEGYETWFKVAPIELYATDAVLKNSKITMDMGLKCNLQTMVGQEPKNSFDSKKIVLKPVTQIPNKAEVSLAIVSTYESASKVITKNFKGQEFGSGSKKITVQNVSIWEKDNKLIIALDMTGSINGTIYLNGYPNYNAITKEIYFDQLDYVLNTKSVLLKSANWLAQGTILRKIQENCRYSIKENLEEGKNTLTGYLSNYSPMKGVFVNGTLSDLEFEKVELTNKAIIAFITTSGKVSVKIDGLD</sequence>
<gene>
    <name evidence="1" type="ORF">SAMN05444337_1331</name>
</gene>
<dbReference type="AlphaFoldDB" id="A0A1M6FUP8"/>
<organism evidence="1 2">
    <name type="scientific">Flavobacterium haoranii</name>
    <dbReference type="NCBI Taxonomy" id="683124"/>
    <lineage>
        <taxon>Bacteria</taxon>
        <taxon>Pseudomonadati</taxon>
        <taxon>Bacteroidota</taxon>
        <taxon>Flavobacteriia</taxon>
        <taxon>Flavobacteriales</taxon>
        <taxon>Flavobacteriaceae</taxon>
        <taxon>Flavobacterium</taxon>
    </lineage>
</organism>
<proteinExistence type="predicted"/>
<accession>A0A1M6FUP8</accession>
<dbReference type="PROSITE" id="PS51257">
    <property type="entry name" value="PROKAR_LIPOPROTEIN"/>
    <property type="match status" value="1"/>
</dbReference>
<name>A0A1M6FUP8_9FLAO</name>
<dbReference type="InterPro" id="IPR025515">
    <property type="entry name" value="DUF4403"/>
</dbReference>
<keyword evidence="2" id="KW-1185">Reference proteome</keyword>
<reference evidence="1 2" key="1">
    <citation type="submission" date="2016-11" db="EMBL/GenBank/DDBJ databases">
        <authorList>
            <person name="Jaros S."/>
            <person name="Januszkiewicz K."/>
            <person name="Wedrychowicz H."/>
        </authorList>
    </citation>
    <scope>NUCLEOTIDE SEQUENCE [LARGE SCALE GENOMIC DNA]</scope>
    <source>
        <strain evidence="1 2">DSM 22807</strain>
    </source>
</reference>
<dbReference type="Proteomes" id="UP000184232">
    <property type="component" value="Unassembled WGS sequence"/>
</dbReference>
<evidence type="ECO:0000313" key="2">
    <source>
        <dbReference type="Proteomes" id="UP000184232"/>
    </source>
</evidence>
<dbReference type="STRING" id="683124.SAMN05444337_1331"/>
<protein>
    <recommendedName>
        <fullName evidence="3">DUF4403 family protein</fullName>
    </recommendedName>
</protein>
<dbReference type="OrthoDB" id="617059at2"/>
<dbReference type="RefSeq" id="WP_072783186.1">
    <property type="nucleotide sequence ID" value="NZ_CP045292.1"/>
</dbReference>
<evidence type="ECO:0008006" key="3">
    <source>
        <dbReference type="Google" id="ProtNLM"/>
    </source>
</evidence>